<sequence>MRSLTRRAITRYVVNTHYQNIIHREVQDFMCRLYQTSSKPTDPTYDLRLCILKILVTITYGSRAELTAPTFKRFYNALAESYAIDTNRKITGAAPWLSRTPSVNKHKSRELKVRKRLADTAKELVTDLNHRVTTETERRNCFAVHILRSIRKNNDNSIRDIRDKKKNGKLNFKLPTIEEGIAQQLHEENDHQTFDEYDSLHLIAMFVFGGTGATACYFTVPHATTVDDVYRGYHIPAKSTMLVNTSQLHFSSTIWDRPKRFIPERFLDTDGQLKQFNNDWEDPWIWCKGPQGCIGQELAERMLCTIVAYTLTYFTIQREIDPKTRQPFELNMRGEASGLDLSAPSNFKLKFVPRDGIKINKLLRVNFR</sequence>
<reference evidence="5" key="1">
    <citation type="submission" date="2021-06" db="EMBL/GenBank/DDBJ databases">
        <authorList>
            <person name="Kallberg Y."/>
            <person name="Tangrot J."/>
            <person name="Rosling A."/>
        </authorList>
    </citation>
    <scope>NUCLEOTIDE SEQUENCE</scope>
    <source>
        <strain evidence="5">FL130A</strain>
    </source>
</reference>
<name>A0A9N9AHP3_9GLOM</name>
<dbReference type="InterPro" id="IPR050364">
    <property type="entry name" value="Cytochrome_P450_fung"/>
</dbReference>
<dbReference type="GO" id="GO:0005506">
    <property type="term" value="F:iron ion binding"/>
    <property type="evidence" value="ECO:0007669"/>
    <property type="project" value="InterPro"/>
</dbReference>
<dbReference type="OrthoDB" id="1103324at2759"/>
<keyword evidence="1 4" id="KW-0479">Metal-binding</keyword>
<comment type="cofactor">
    <cofactor evidence="4">
        <name>heme</name>
        <dbReference type="ChEBI" id="CHEBI:30413"/>
    </cofactor>
</comment>
<feature type="binding site" description="axial binding residue" evidence="4">
    <location>
        <position position="293"/>
    </location>
    <ligand>
        <name>heme</name>
        <dbReference type="ChEBI" id="CHEBI:30413"/>
    </ligand>
    <ligandPart>
        <name>Fe</name>
        <dbReference type="ChEBI" id="CHEBI:18248"/>
    </ligandPart>
</feature>
<accession>A0A9N9AHP3</accession>
<gene>
    <name evidence="5" type="ORF">ALEPTO_LOCUS4885</name>
</gene>
<dbReference type="GO" id="GO:0004497">
    <property type="term" value="F:monooxygenase activity"/>
    <property type="evidence" value="ECO:0007669"/>
    <property type="project" value="InterPro"/>
</dbReference>
<keyword evidence="4" id="KW-0349">Heme</keyword>
<dbReference type="AlphaFoldDB" id="A0A9N9AHP3"/>
<keyword evidence="3 4" id="KW-0408">Iron</keyword>
<evidence type="ECO:0000313" key="6">
    <source>
        <dbReference type="Proteomes" id="UP000789508"/>
    </source>
</evidence>
<dbReference type="GO" id="GO:0016705">
    <property type="term" value="F:oxidoreductase activity, acting on paired donors, with incorporation or reduction of molecular oxygen"/>
    <property type="evidence" value="ECO:0007669"/>
    <property type="project" value="InterPro"/>
</dbReference>
<evidence type="ECO:0000313" key="5">
    <source>
        <dbReference type="EMBL" id="CAG8529907.1"/>
    </source>
</evidence>
<dbReference type="SUPFAM" id="SSF48264">
    <property type="entry name" value="Cytochrome P450"/>
    <property type="match status" value="1"/>
</dbReference>
<evidence type="ECO:0000256" key="2">
    <source>
        <dbReference type="ARBA" id="ARBA00023002"/>
    </source>
</evidence>
<dbReference type="Gene3D" id="1.10.630.10">
    <property type="entry name" value="Cytochrome P450"/>
    <property type="match status" value="2"/>
</dbReference>
<dbReference type="PANTHER" id="PTHR46300">
    <property type="entry name" value="P450, PUTATIVE (EUROFUNG)-RELATED-RELATED"/>
    <property type="match status" value="1"/>
</dbReference>
<evidence type="ECO:0000256" key="3">
    <source>
        <dbReference type="ARBA" id="ARBA00023004"/>
    </source>
</evidence>
<evidence type="ECO:0000256" key="4">
    <source>
        <dbReference type="PIRSR" id="PIRSR602401-1"/>
    </source>
</evidence>
<dbReference type="InterPro" id="IPR002401">
    <property type="entry name" value="Cyt_P450_E_grp-I"/>
</dbReference>
<protein>
    <submittedName>
        <fullName evidence="5">3479_t:CDS:1</fullName>
    </submittedName>
</protein>
<comment type="caution">
    <text evidence="5">The sequence shown here is derived from an EMBL/GenBank/DDBJ whole genome shotgun (WGS) entry which is preliminary data.</text>
</comment>
<dbReference type="InterPro" id="IPR001128">
    <property type="entry name" value="Cyt_P450"/>
</dbReference>
<dbReference type="InterPro" id="IPR036396">
    <property type="entry name" value="Cyt_P450_sf"/>
</dbReference>
<organism evidence="5 6">
    <name type="scientific">Ambispora leptoticha</name>
    <dbReference type="NCBI Taxonomy" id="144679"/>
    <lineage>
        <taxon>Eukaryota</taxon>
        <taxon>Fungi</taxon>
        <taxon>Fungi incertae sedis</taxon>
        <taxon>Mucoromycota</taxon>
        <taxon>Glomeromycotina</taxon>
        <taxon>Glomeromycetes</taxon>
        <taxon>Archaeosporales</taxon>
        <taxon>Ambisporaceae</taxon>
        <taxon>Ambispora</taxon>
    </lineage>
</organism>
<proteinExistence type="predicted"/>
<dbReference type="Pfam" id="PF00067">
    <property type="entry name" value="p450"/>
    <property type="match status" value="2"/>
</dbReference>
<keyword evidence="6" id="KW-1185">Reference proteome</keyword>
<dbReference type="Proteomes" id="UP000789508">
    <property type="component" value="Unassembled WGS sequence"/>
</dbReference>
<dbReference type="EMBL" id="CAJVPS010001225">
    <property type="protein sequence ID" value="CAG8529907.1"/>
    <property type="molecule type" value="Genomic_DNA"/>
</dbReference>
<dbReference type="PRINTS" id="PR00463">
    <property type="entry name" value="EP450I"/>
</dbReference>
<keyword evidence="2" id="KW-0560">Oxidoreductase</keyword>
<dbReference type="GO" id="GO:0020037">
    <property type="term" value="F:heme binding"/>
    <property type="evidence" value="ECO:0007669"/>
    <property type="project" value="InterPro"/>
</dbReference>
<evidence type="ECO:0000256" key="1">
    <source>
        <dbReference type="ARBA" id="ARBA00022723"/>
    </source>
</evidence>